<dbReference type="EMBL" id="OZ035823">
    <property type="protein sequence ID" value="CAL1569181.1"/>
    <property type="molecule type" value="Genomic_DNA"/>
</dbReference>
<dbReference type="Proteomes" id="UP001497482">
    <property type="component" value="Chromosome 1"/>
</dbReference>
<evidence type="ECO:0000313" key="2">
    <source>
        <dbReference type="Proteomes" id="UP001497482"/>
    </source>
</evidence>
<organism evidence="1 2">
    <name type="scientific">Knipowitschia caucasica</name>
    <name type="common">Caucasian dwarf goby</name>
    <name type="synonym">Pomatoschistus caucasicus</name>
    <dbReference type="NCBI Taxonomy" id="637954"/>
    <lineage>
        <taxon>Eukaryota</taxon>
        <taxon>Metazoa</taxon>
        <taxon>Chordata</taxon>
        <taxon>Craniata</taxon>
        <taxon>Vertebrata</taxon>
        <taxon>Euteleostomi</taxon>
        <taxon>Actinopterygii</taxon>
        <taxon>Neopterygii</taxon>
        <taxon>Teleostei</taxon>
        <taxon>Neoteleostei</taxon>
        <taxon>Acanthomorphata</taxon>
        <taxon>Gobiaria</taxon>
        <taxon>Gobiiformes</taxon>
        <taxon>Gobioidei</taxon>
        <taxon>Gobiidae</taxon>
        <taxon>Gobiinae</taxon>
        <taxon>Knipowitschia</taxon>
    </lineage>
</organism>
<protein>
    <submittedName>
        <fullName evidence="1">Uncharacterized protein</fullName>
    </submittedName>
</protein>
<dbReference type="AlphaFoldDB" id="A0AAV2IYJ6"/>
<proteinExistence type="predicted"/>
<gene>
    <name evidence="1" type="ORF">KC01_LOCUS1654</name>
</gene>
<accession>A0AAV2IYJ6</accession>
<sequence length="170" mass="18893">MRKRGASTGGARLPATASTASISSTASLPCYCLYCLHRCELLLAASTLYWPLLDLSRYCFFDGFTGLYRRASDSRYCFYCLVRPLLVLRTAVLLPSNYLPLMLLLAASALYCLNELLLHGRSTCGYGSTLLYWGLYLAATGRDWDSTGRPTDSTLLQPIHCFDWTLTDAT</sequence>
<name>A0AAV2IYJ6_KNICA</name>
<reference evidence="1 2" key="1">
    <citation type="submission" date="2024-04" db="EMBL/GenBank/DDBJ databases">
        <authorList>
            <person name="Waldvogel A.-M."/>
            <person name="Schoenle A."/>
        </authorList>
    </citation>
    <scope>NUCLEOTIDE SEQUENCE [LARGE SCALE GENOMIC DNA]</scope>
</reference>
<keyword evidence="2" id="KW-1185">Reference proteome</keyword>
<evidence type="ECO:0000313" key="1">
    <source>
        <dbReference type="EMBL" id="CAL1569181.1"/>
    </source>
</evidence>